<gene>
    <name evidence="1" type="ORF">Voc01_102360</name>
</gene>
<evidence type="ECO:0000313" key="1">
    <source>
        <dbReference type="EMBL" id="GIJ75319.1"/>
    </source>
</evidence>
<dbReference type="RefSeq" id="WP_203935081.1">
    <property type="nucleotide sequence ID" value="NZ_BOPH01000153.1"/>
</dbReference>
<dbReference type="Proteomes" id="UP000635606">
    <property type="component" value="Unassembled WGS sequence"/>
</dbReference>
<reference evidence="1" key="1">
    <citation type="submission" date="2021-01" db="EMBL/GenBank/DDBJ databases">
        <title>Whole genome shotgun sequence of Virgisporangium ochraceum NBRC 16418.</title>
        <authorList>
            <person name="Komaki H."/>
            <person name="Tamura T."/>
        </authorList>
    </citation>
    <scope>NUCLEOTIDE SEQUENCE</scope>
    <source>
        <strain evidence="1">NBRC 16418</strain>
    </source>
</reference>
<name>A0A8J4A426_9ACTN</name>
<comment type="caution">
    <text evidence="1">The sequence shown here is derived from an EMBL/GenBank/DDBJ whole genome shotgun (WGS) entry which is preliminary data.</text>
</comment>
<keyword evidence="2" id="KW-1185">Reference proteome</keyword>
<proteinExistence type="predicted"/>
<sequence>MTDYRRFLQQASETMVLPYLGGPYVDAPDRRLRAVGPTATGWWRFEVSGRTATAVEPADPPDLGDLPAVRGYWVAGYLVGDRAVAYRLAMGPGARASGASAIVAEPMRFAPVIARRWHGGALLYDSEDFETGVEDKVRAVFEQSTEHGANGALAAISGVPAPLRAAFGYAVMLRVATALAVPVRPVQLRWHIGELVAMGDAAARRILTGAQERRAAEPNHVERWRAERTDARLRPASARERTLDRAEAALYSAGALLRDSRWLSGDLLEVRYDFMDDRFVSVVDGETLRVVDAGICLAGADERLTLESLPGVIAEAIRTYQLEITAW</sequence>
<dbReference type="EMBL" id="BOPH01000153">
    <property type="protein sequence ID" value="GIJ75319.1"/>
    <property type="molecule type" value="Genomic_DNA"/>
</dbReference>
<dbReference type="AlphaFoldDB" id="A0A8J4A426"/>
<evidence type="ECO:0000313" key="2">
    <source>
        <dbReference type="Proteomes" id="UP000635606"/>
    </source>
</evidence>
<protein>
    <submittedName>
        <fullName evidence="1">Uncharacterized protein</fullName>
    </submittedName>
</protein>
<accession>A0A8J4A426</accession>
<organism evidence="1 2">
    <name type="scientific">Virgisporangium ochraceum</name>
    <dbReference type="NCBI Taxonomy" id="65505"/>
    <lineage>
        <taxon>Bacteria</taxon>
        <taxon>Bacillati</taxon>
        <taxon>Actinomycetota</taxon>
        <taxon>Actinomycetes</taxon>
        <taxon>Micromonosporales</taxon>
        <taxon>Micromonosporaceae</taxon>
        <taxon>Virgisporangium</taxon>
    </lineage>
</organism>